<feature type="coiled-coil region" evidence="1">
    <location>
        <begin position="299"/>
        <end position="336"/>
    </location>
</feature>
<dbReference type="EMBL" id="FQZM01000043">
    <property type="protein sequence ID" value="SHJ60117.1"/>
    <property type="molecule type" value="Genomic_DNA"/>
</dbReference>
<dbReference type="AlphaFoldDB" id="A0A1M6KMI7"/>
<gene>
    <name evidence="2" type="ORF">SAMN02745219_02924</name>
</gene>
<proteinExistence type="predicted"/>
<keyword evidence="1" id="KW-0175">Coiled coil</keyword>
<evidence type="ECO:0000256" key="1">
    <source>
        <dbReference type="SAM" id="Coils"/>
    </source>
</evidence>
<reference evidence="3" key="1">
    <citation type="submission" date="2016-11" db="EMBL/GenBank/DDBJ databases">
        <authorList>
            <person name="Varghese N."/>
            <person name="Submissions S."/>
        </authorList>
    </citation>
    <scope>NUCLEOTIDE SEQUENCE [LARGE SCALE GENOMIC DNA]</scope>
    <source>
        <strain evidence="3">DSM 16057</strain>
    </source>
</reference>
<keyword evidence="3" id="KW-1185">Reference proteome</keyword>
<dbReference type="RefSeq" id="WP_242656345.1">
    <property type="nucleotide sequence ID" value="NZ_FQZM01000043.1"/>
</dbReference>
<dbReference type="InterPro" id="IPR012106">
    <property type="entry name" value="Phage_Mu_Gp1"/>
</dbReference>
<accession>A0A1M6KMI7</accession>
<name>A0A1M6KMI7_9FIRM</name>
<dbReference type="Proteomes" id="UP000184529">
    <property type="component" value="Unassembled WGS sequence"/>
</dbReference>
<dbReference type="Pfam" id="PF10123">
    <property type="entry name" value="Mu-like_Pro"/>
    <property type="match status" value="1"/>
</dbReference>
<evidence type="ECO:0000313" key="2">
    <source>
        <dbReference type="EMBL" id="SHJ60117.1"/>
    </source>
</evidence>
<evidence type="ECO:0000313" key="3">
    <source>
        <dbReference type="Proteomes" id="UP000184529"/>
    </source>
</evidence>
<dbReference type="STRING" id="1121432.SAMN02745219_02924"/>
<organism evidence="2 3">
    <name type="scientific">Desulfofundulus thermosubterraneus DSM 16057</name>
    <dbReference type="NCBI Taxonomy" id="1121432"/>
    <lineage>
        <taxon>Bacteria</taxon>
        <taxon>Bacillati</taxon>
        <taxon>Bacillota</taxon>
        <taxon>Clostridia</taxon>
        <taxon>Eubacteriales</taxon>
        <taxon>Peptococcaceae</taxon>
        <taxon>Desulfofundulus</taxon>
    </lineage>
</organism>
<sequence>MEWTTAYINDLPDSCFAYIEPGGKKDAEGKTVPRSLRHLPYRNKDGRIDSDHVRNALARLPQTNIPVEAKKQALRTLLAAAREAGIEVDEERYRREYSLAEPERLRIPFFRLGRWRHPQYGEIVGTQELFNAMIRNFKRNVLGRPPFVRIGHDRETAPTFGGAPAMAWVHDLIQDGDVLYALAYPTGEEIVEAVRNKKYRFASAEYDPNYVDKETGTKVGPVLMAIALTNEPFLTRLPDTVVLSDPPETIYLDYEEVRGMSEELMRENNSLLKKLAENLSRFMEGLKPGGSQGEPGEEYRKKLAEIDELKAKLAELDALKTKLAETETKLASAENTSWKVQVEQRLADMVAKGIPPAMCEQAKAVLLANPSFATTRVRLADNKEVSLAEQIYAILESMPATCRVKFSQAGFQTSQQPGATSAKDIYGDVVPQLKEQ</sequence>
<protein>
    <submittedName>
        <fullName evidence="2">Mu-like prophage I protein</fullName>
    </submittedName>
</protein>